<feature type="transmembrane region" description="Helical" evidence="2">
    <location>
        <begin position="502"/>
        <end position="523"/>
    </location>
</feature>
<keyword evidence="2" id="KW-0472">Membrane</keyword>
<feature type="compositionally biased region" description="Basic and acidic residues" evidence="1">
    <location>
        <begin position="607"/>
        <end position="618"/>
    </location>
</feature>
<accession>A0A9P6EQ96</accession>
<keyword evidence="2" id="KW-0812">Transmembrane</keyword>
<organism evidence="3 4">
    <name type="scientific">Crepidotus variabilis</name>
    <dbReference type="NCBI Taxonomy" id="179855"/>
    <lineage>
        <taxon>Eukaryota</taxon>
        <taxon>Fungi</taxon>
        <taxon>Dikarya</taxon>
        <taxon>Basidiomycota</taxon>
        <taxon>Agaricomycotina</taxon>
        <taxon>Agaricomycetes</taxon>
        <taxon>Agaricomycetidae</taxon>
        <taxon>Agaricales</taxon>
        <taxon>Agaricineae</taxon>
        <taxon>Crepidotaceae</taxon>
        <taxon>Crepidotus</taxon>
    </lineage>
</organism>
<feature type="transmembrane region" description="Helical" evidence="2">
    <location>
        <begin position="125"/>
        <end position="146"/>
    </location>
</feature>
<gene>
    <name evidence="3" type="ORF">CPB83DRAFT_845022</name>
</gene>
<dbReference type="Proteomes" id="UP000807306">
    <property type="component" value="Unassembled WGS sequence"/>
</dbReference>
<keyword evidence="2" id="KW-1133">Transmembrane helix</keyword>
<reference evidence="3" key="1">
    <citation type="submission" date="2020-11" db="EMBL/GenBank/DDBJ databases">
        <authorList>
            <consortium name="DOE Joint Genome Institute"/>
            <person name="Ahrendt S."/>
            <person name="Riley R."/>
            <person name="Andreopoulos W."/>
            <person name="Labutti K."/>
            <person name="Pangilinan J."/>
            <person name="Ruiz-Duenas F.J."/>
            <person name="Barrasa J.M."/>
            <person name="Sanchez-Garcia M."/>
            <person name="Camarero S."/>
            <person name="Miyauchi S."/>
            <person name="Serrano A."/>
            <person name="Linde D."/>
            <person name="Babiker R."/>
            <person name="Drula E."/>
            <person name="Ayuso-Fernandez I."/>
            <person name="Pacheco R."/>
            <person name="Padilla G."/>
            <person name="Ferreira P."/>
            <person name="Barriuso J."/>
            <person name="Kellner H."/>
            <person name="Castanera R."/>
            <person name="Alfaro M."/>
            <person name="Ramirez L."/>
            <person name="Pisabarro A.G."/>
            <person name="Kuo A."/>
            <person name="Tritt A."/>
            <person name="Lipzen A."/>
            <person name="He G."/>
            <person name="Yan M."/>
            <person name="Ng V."/>
            <person name="Cullen D."/>
            <person name="Martin F."/>
            <person name="Rosso M.-N."/>
            <person name="Henrissat B."/>
            <person name="Hibbett D."/>
            <person name="Martinez A.T."/>
            <person name="Grigoriev I.V."/>
        </authorList>
    </citation>
    <scope>NUCLEOTIDE SEQUENCE</scope>
    <source>
        <strain evidence="3">CBS 506.95</strain>
    </source>
</reference>
<dbReference type="OrthoDB" id="3227921at2759"/>
<evidence type="ECO:0000313" key="4">
    <source>
        <dbReference type="Proteomes" id="UP000807306"/>
    </source>
</evidence>
<dbReference type="EMBL" id="MU157827">
    <property type="protein sequence ID" value="KAF9534056.1"/>
    <property type="molecule type" value="Genomic_DNA"/>
</dbReference>
<protein>
    <submittedName>
        <fullName evidence="3">Uncharacterized protein</fullName>
    </submittedName>
</protein>
<proteinExistence type="predicted"/>
<comment type="caution">
    <text evidence="3">The sequence shown here is derived from an EMBL/GenBank/DDBJ whole genome shotgun (WGS) entry which is preliminary data.</text>
</comment>
<evidence type="ECO:0000256" key="1">
    <source>
        <dbReference type="SAM" id="MobiDB-lite"/>
    </source>
</evidence>
<evidence type="ECO:0000256" key="2">
    <source>
        <dbReference type="SAM" id="Phobius"/>
    </source>
</evidence>
<sequence>MTRFGDLFTTDLGVQVRYGLLRCVITSALVLFFVDMYQLAAIYQWHLREVYWDAAESIGPFVAHHLVAPVALIHQLANGIGLNFAFPGVIFLDYLLLLGELGILGDRLRYDQAWVYMEWPQPLNSTVVIVLSEWICGLSLLVIIFIRTTDFWRLGKDSFRQNKRLDFTLRHSESQSFTQILSSLSGRSLWVLHFSGETHWIIYIRAVISILTLTGIVGYAIWNIALEPIQEMWLTPTGVLWSSTIPKNAISSEEPGWNIVLTNILLRSSSFDNTSSTSQRFEEAISVKALWPMSDVAEPCNVQTTEDTSVVTNNFTGMASVDRHPIAGMTTVAFNCTSTTRNSNLFDTKTWGSYQAYIHPDFLVAVNFSQLSIPLELGETGPENFVHVRLGMTDDTGLILQNSPPTTMIPGVNLVGMADIVVRQQLGSNLGSLFMDTLKTFLLADIIHVWADPRPVSSSLMVTGADVATIRVRAQASTSQWKVLQDSRDKTVLKGFSDVGGLWTALGGIFAFLFGSSLMKVILGSKPLSFFGMAHSLQRTQLRNDYLKSYPNIENELKTPEERRGLLNMICDELLDIDFLTNKEHSQTWVLVGEEDARRARAPNSDDMEKGSVNLDRD</sequence>
<evidence type="ECO:0000313" key="3">
    <source>
        <dbReference type="EMBL" id="KAF9534056.1"/>
    </source>
</evidence>
<feature type="transmembrane region" description="Helical" evidence="2">
    <location>
        <begin position="84"/>
        <end position="105"/>
    </location>
</feature>
<feature type="transmembrane region" description="Helical" evidence="2">
    <location>
        <begin position="202"/>
        <end position="222"/>
    </location>
</feature>
<dbReference type="AlphaFoldDB" id="A0A9P6EQ96"/>
<keyword evidence="4" id="KW-1185">Reference proteome</keyword>
<feature type="transmembrane region" description="Helical" evidence="2">
    <location>
        <begin position="20"/>
        <end position="45"/>
    </location>
</feature>
<feature type="region of interest" description="Disordered" evidence="1">
    <location>
        <begin position="599"/>
        <end position="618"/>
    </location>
</feature>
<name>A0A9P6EQ96_9AGAR</name>